<keyword evidence="2" id="KW-1185">Reference proteome</keyword>
<dbReference type="EMBL" id="JACHJU010000001">
    <property type="protein sequence ID" value="MBB4938864.1"/>
    <property type="molecule type" value="Genomic_DNA"/>
</dbReference>
<proteinExistence type="predicted"/>
<name>A0A7W7WA76_9ACTN</name>
<gene>
    <name evidence="1" type="ORF">FHR32_003169</name>
</gene>
<evidence type="ECO:0000313" key="2">
    <source>
        <dbReference type="Proteomes" id="UP000534286"/>
    </source>
</evidence>
<sequence length="101" mass="11282">MITSRAADHVAQERGHGRISRWSTWVTDATTLEGIDLPHAAQLACIRRDVFDLDGTALSQVMATLRNLALSLLRRTGVTEITRTVQFIGRDRMRALHLIST</sequence>
<evidence type="ECO:0000313" key="1">
    <source>
        <dbReference type="EMBL" id="MBB4938864.1"/>
    </source>
</evidence>
<dbReference type="RefSeq" id="WP_184754978.1">
    <property type="nucleotide sequence ID" value="NZ_BAABEK010000061.1"/>
</dbReference>
<protein>
    <submittedName>
        <fullName evidence="1">Uncharacterized protein</fullName>
    </submittedName>
</protein>
<reference evidence="1 2" key="1">
    <citation type="submission" date="2020-08" db="EMBL/GenBank/DDBJ databases">
        <title>Sequencing the genomes of 1000 actinobacteria strains.</title>
        <authorList>
            <person name="Klenk H.-P."/>
        </authorList>
    </citation>
    <scope>NUCLEOTIDE SEQUENCE [LARGE SCALE GENOMIC DNA]</scope>
    <source>
        <strain evidence="1 2">DSM 43023</strain>
    </source>
</reference>
<dbReference type="Proteomes" id="UP000534286">
    <property type="component" value="Unassembled WGS sequence"/>
</dbReference>
<dbReference type="AlphaFoldDB" id="A0A7W7WA76"/>
<organism evidence="1 2">
    <name type="scientific">Streptosporangium album</name>
    <dbReference type="NCBI Taxonomy" id="47479"/>
    <lineage>
        <taxon>Bacteria</taxon>
        <taxon>Bacillati</taxon>
        <taxon>Actinomycetota</taxon>
        <taxon>Actinomycetes</taxon>
        <taxon>Streptosporangiales</taxon>
        <taxon>Streptosporangiaceae</taxon>
        <taxon>Streptosporangium</taxon>
    </lineage>
</organism>
<accession>A0A7W7WA76</accession>
<comment type="caution">
    <text evidence="1">The sequence shown here is derived from an EMBL/GenBank/DDBJ whole genome shotgun (WGS) entry which is preliminary data.</text>
</comment>